<proteinExistence type="predicted"/>
<protein>
    <submittedName>
        <fullName evidence="3">DUF2786 domain-containing protein</fullName>
    </submittedName>
</protein>
<keyword evidence="4" id="KW-1185">Reference proteome</keyword>
<organism evidence="3 4">
    <name type="scientific">Teretinema zuelzerae</name>
    <dbReference type="NCBI Taxonomy" id="156"/>
    <lineage>
        <taxon>Bacteria</taxon>
        <taxon>Pseudomonadati</taxon>
        <taxon>Spirochaetota</taxon>
        <taxon>Spirochaetia</taxon>
        <taxon>Spirochaetales</taxon>
        <taxon>Treponemataceae</taxon>
        <taxon>Teretinema</taxon>
    </lineage>
</organism>
<dbReference type="InterPro" id="IPR024498">
    <property type="entry name" value="DUF2786"/>
</dbReference>
<dbReference type="AlphaFoldDB" id="A0AAE3ELA9"/>
<feature type="domain" description="DUF7168" evidence="2">
    <location>
        <begin position="52"/>
        <end position="173"/>
    </location>
</feature>
<evidence type="ECO:0000259" key="2">
    <source>
        <dbReference type="Pfam" id="PF23771"/>
    </source>
</evidence>
<sequence>MDKAAGDVLDKVKKLMALGASPSEAEAASAIEKARLLLARHGLTLTDLEAHDPEIVEGVLLEKKRLRSWESMLIQVVARATFTQALHVRRGDCAQILLIGREVNTAAAENLFEYLYLIVLKLGREHSSQVAHLESFKCGVVERIGERLIESIAGEEADAKAQSPDGEKALALRMDKTAEKENKNFIENKYGKTGSKRIGRRVEAESYLRGRTEGGKVSLNRQIRSDQAGR</sequence>
<dbReference type="InterPro" id="IPR055592">
    <property type="entry name" value="DUF7168"/>
</dbReference>
<evidence type="ECO:0000259" key="1">
    <source>
        <dbReference type="Pfam" id="PF10979"/>
    </source>
</evidence>
<feature type="domain" description="DUF2786" evidence="1">
    <location>
        <begin position="8"/>
        <end position="44"/>
    </location>
</feature>
<evidence type="ECO:0000313" key="3">
    <source>
        <dbReference type="EMBL" id="MCD1655474.1"/>
    </source>
</evidence>
<dbReference type="RefSeq" id="WP_230756704.1">
    <property type="nucleotide sequence ID" value="NZ_JAINWA010000003.1"/>
</dbReference>
<evidence type="ECO:0000313" key="4">
    <source>
        <dbReference type="Proteomes" id="UP001198163"/>
    </source>
</evidence>
<accession>A0AAE3ELA9</accession>
<comment type="caution">
    <text evidence="3">The sequence shown here is derived from an EMBL/GenBank/DDBJ whole genome shotgun (WGS) entry which is preliminary data.</text>
</comment>
<dbReference type="Pfam" id="PF23771">
    <property type="entry name" value="DUF7168"/>
    <property type="match status" value="1"/>
</dbReference>
<name>A0AAE3ELA9_9SPIR</name>
<dbReference type="Pfam" id="PF10979">
    <property type="entry name" value="DUF2786"/>
    <property type="match status" value="1"/>
</dbReference>
<reference evidence="3" key="1">
    <citation type="submission" date="2021-08" db="EMBL/GenBank/DDBJ databases">
        <title>Comparative analyses of Brucepasteria parasyntrophica and Teretinema zuelzerae.</title>
        <authorList>
            <person name="Song Y."/>
            <person name="Brune A."/>
        </authorList>
    </citation>
    <scope>NUCLEOTIDE SEQUENCE</scope>
    <source>
        <strain evidence="3">DSM 1903</strain>
    </source>
</reference>
<gene>
    <name evidence="3" type="ORF">K7J14_12290</name>
</gene>
<dbReference type="Proteomes" id="UP001198163">
    <property type="component" value="Unassembled WGS sequence"/>
</dbReference>
<dbReference type="EMBL" id="JAINWA010000003">
    <property type="protein sequence ID" value="MCD1655474.1"/>
    <property type="molecule type" value="Genomic_DNA"/>
</dbReference>